<dbReference type="STRING" id="1214101.BN159_4358"/>
<proteinExistence type="predicted"/>
<dbReference type="AlphaFoldDB" id="K4R6I2"/>
<evidence type="ECO:0000256" key="1">
    <source>
        <dbReference type="SAM" id="MobiDB-lite"/>
    </source>
</evidence>
<gene>
    <name evidence="3" type="ORF">BN159_4358</name>
</gene>
<dbReference type="PATRIC" id="fig|1214101.3.peg.4409"/>
<evidence type="ECO:0000313" key="3">
    <source>
        <dbReference type="EMBL" id="CCK28737.1"/>
    </source>
</evidence>
<protein>
    <submittedName>
        <fullName evidence="3">Putative secreted protein</fullName>
    </submittedName>
</protein>
<dbReference type="KEGG" id="sdv:BN159_4358"/>
<feature type="region of interest" description="Disordered" evidence="1">
    <location>
        <begin position="165"/>
        <end position="187"/>
    </location>
</feature>
<keyword evidence="2" id="KW-0732">Signal</keyword>
<accession>K4R6I2</accession>
<reference evidence="3 4" key="1">
    <citation type="journal article" date="2012" name="J. Bacteriol.">
        <title>Genome sequence of the bacterium Streptomyces davawensis JCM 4913 and heterologous production of the unique antibiotic roseoflavin.</title>
        <authorList>
            <person name="Jankowitsch F."/>
            <person name="Schwarz J."/>
            <person name="Ruckert C."/>
            <person name="Gust B."/>
            <person name="Szczepanowski R."/>
            <person name="Blom J."/>
            <person name="Pelzer S."/>
            <person name="Kalinowski J."/>
            <person name="Mack M."/>
        </authorList>
    </citation>
    <scope>NUCLEOTIDE SEQUENCE [LARGE SCALE GENOMIC DNA]</scope>
    <source>
        <strain evidence="4">DSM 101723 / JCM 4913 / KCC S-0913 / 768</strain>
    </source>
</reference>
<sequence length="187" mass="19208">MRTTPALRTLAVALLTGGSLVAATAGATAAAPAPPTIADGSGGGGGGHHGPIWGTVISHTKLNVRQAPTTHAPAVTWLAPGSQDRVDCKVRGQSVNGNPDWYWLVGAQGWASAAFIDTGGRHVPTCSDPCPEWKDGSWTNWEQPFTNSASSSESWSASSSGSWSASGSWSWSASGSSSSSWSWLGGW</sequence>
<name>K4R6I2_STRDJ</name>
<dbReference type="EMBL" id="HE971709">
    <property type="protein sequence ID" value="CCK28737.1"/>
    <property type="molecule type" value="Genomic_DNA"/>
</dbReference>
<dbReference type="HOGENOM" id="CLU_1593683_0_0_11"/>
<dbReference type="RefSeq" id="WP_015659087.1">
    <property type="nucleotide sequence ID" value="NC_020504.1"/>
</dbReference>
<keyword evidence="4" id="KW-1185">Reference proteome</keyword>
<dbReference type="OrthoDB" id="3482365at2"/>
<evidence type="ECO:0000256" key="2">
    <source>
        <dbReference type="SAM" id="SignalP"/>
    </source>
</evidence>
<dbReference type="Gene3D" id="2.30.30.40">
    <property type="entry name" value="SH3 Domains"/>
    <property type="match status" value="1"/>
</dbReference>
<feature type="chain" id="PRO_5039417330" evidence="2">
    <location>
        <begin position="23"/>
        <end position="187"/>
    </location>
</feature>
<evidence type="ECO:0000313" key="4">
    <source>
        <dbReference type="Proteomes" id="UP000008043"/>
    </source>
</evidence>
<dbReference type="Proteomes" id="UP000008043">
    <property type="component" value="Chromosome"/>
</dbReference>
<feature type="signal peptide" evidence="2">
    <location>
        <begin position="1"/>
        <end position="22"/>
    </location>
</feature>
<organism evidence="3 4">
    <name type="scientific">Streptomyces davaonensis (strain DSM 101723 / JCM 4913 / KCC S-0913 / 768)</name>
    <dbReference type="NCBI Taxonomy" id="1214101"/>
    <lineage>
        <taxon>Bacteria</taxon>
        <taxon>Bacillati</taxon>
        <taxon>Actinomycetota</taxon>
        <taxon>Actinomycetes</taxon>
        <taxon>Kitasatosporales</taxon>
        <taxon>Streptomycetaceae</taxon>
        <taxon>Streptomyces</taxon>
    </lineage>
</organism>